<sequence>MDTMVLRVARNLKRIRKSRGHSLDKLSELTGVSKTMLAQIERADSNPTITILWKIASGLRISVSDLIEEDRSSVTLVPASTVVPITADDGRYASYPLFPYHDESRFEIYRVVMQPGCAYESEPHHEGVEEYVVVTRGALRLRIGEEWHAAAAGDAIRFSADQPHAYHNESAEEVTELQSIIRYPF</sequence>
<keyword evidence="6" id="KW-1185">Reference proteome</keyword>
<dbReference type="CDD" id="cd00093">
    <property type="entry name" value="HTH_XRE"/>
    <property type="match status" value="1"/>
</dbReference>
<evidence type="ECO:0000256" key="1">
    <source>
        <dbReference type="ARBA" id="ARBA00023015"/>
    </source>
</evidence>
<evidence type="ECO:0000256" key="3">
    <source>
        <dbReference type="ARBA" id="ARBA00023163"/>
    </source>
</evidence>
<dbReference type="InterPro" id="IPR013096">
    <property type="entry name" value="Cupin_2"/>
</dbReference>
<keyword evidence="3" id="KW-0804">Transcription</keyword>
<proteinExistence type="predicted"/>
<dbReference type="GO" id="GO:0003700">
    <property type="term" value="F:DNA-binding transcription factor activity"/>
    <property type="evidence" value="ECO:0007669"/>
    <property type="project" value="TreeGrafter"/>
</dbReference>
<dbReference type="GO" id="GO:0005829">
    <property type="term" value="C:cytosol"/>
    <property type="evidence" value="ECO:0007669"/>
    <property type="project" value="TreeGrafter"/>
</dbReference>
<reference evidence="5 6" key="1">
    <citation type="submission" date="2017-05" db="EMBL/GenBank/DDBJ databases">
        <title>Functional genome analysis of Paenibacillus pasadenensis strain R16: insights on endophytic life style and antifungal activity.</title>
        <authorList>
            <person name="Passera A."/>
            <person name="Marcolungo L."/>
            <person name="Casati P."/>
            <person name="Brasca M."/>
            <person name="Quaglino F."/>
            <person name="Delledonne M."/>
        </authorList>
    </citation>
    <scope>NUCLEOTIDE SEQUENCE [LARGE SCALE GENOMIC DNA]</scope>
    <source>
        <strain evidence="5 6">R16</strain>
    </source>
</reference>
<dbReference type="Gene3D" id="2.60.120.10">
    <property type="entry name" value="Jelly Rolls"/>
    <property type="match status" value="1"/>
</dbReference>
<evidence type="ECO:0000259" key="4">
    <source>
        <dbReference type="PROSITE" id="PS50943"/>
    </source>
</evidence>
<dbReference type="PANTHER" id="PTHR46797">
    <property type="entry name" value="HTH-TYPE TRANSCRIPTIONAL REGULATOR"/>
    <property type="match status" value="1"/>
</dbReference>
<dbReference type="InterPro" id="IPR010982">
    <property type="entry name" value="Lambda_DNA-bd_dom_sf"/>
</dbReference>
<dbReference type="RefSeq" id="WP_028598110.1">
    <property type="nucleotide sequence ID" value="NZ_BIMM01000094.1"/>
</dbReference>
<dbReference type="InterPro" id="IPR011051">
    <property type="entry name" value="RmlC_Cupin_sf"/>
</dbReference>
<dbReference type="SUPFAM" id="SSF51182">
    <property type="entry name" value="RmlC-like cupins"/>
    <property type="match status" value="1"/>
</dbReference>
<dbReference type="Gene3D" id="1.10.260.40">
    <property type="entry name" value="lambda repressor-like DNA-binding domains"/>
    <property type="match status" value="1"/>
</dbReference>
<keyword evidence="1" id="KW-0805">Transcription regulation</keyword>
<dbReference type="PROSITE" id="PS50943">
    <property type="entry name" value="HTH_CROC1"/>
    <property type="match status" value="1"/>
</dbReference>
<feature type="domain" description="HTH cro/C1-type" evidence="4">
    <location>
        <begin position="12"/>
        <end position="66"/>
    </location>
</feature>
<dbReference type="OrthoDB" id="9781521at2"/>
<evidence type="ECO:0000313" key="6">
    <source>
        <dbReference type="Proteomes" id="UP000234789"/>
    </source>
</evidence>
<evidence type="ECO:0000256" key="2">
    <source>
        <dbReference type="ARBA" id="ARBA00023125"/>
    </source>
</evidence>
<dbReference type="CDD" id="cd02209">
    <property type="entry name" value="cupin_XRE_C"/>
    <property type="match status" value="1"/>
</dbReference>
<dbReference type="InterPro" id="IPR050807">
    <property type="entry name" value="TransReg_Diox_bact_type"/>
</dbReference>
<dbReference type="Pfam" id="PF07883">
    <property type="entry name" value="Cupin_2"/>
    <property type="match status" value="1"/>
</dbReference>
<name>A0A2N5N289_9BACL</name>
<protein>
    <submittedName>
        <fullName evidence="5">Transcriptional regulator</fullName>
    </submittedName>
</protein>
<keyword evidence="2" id="KW-0238">DNA-binding</keyword>
<organism evidence="5 6">
    <name type="scientific">Paenibacillus pasadenensis</name>
    <dbReference type="NCBI Taxonomy" id="217090"/>
    <lineage>
        <taxon>Bacteria</taxon>
        <taxon>Bacillati</taxon>
        <taxon>Bacillota</taxon>
        <taxon>Bacilli</taxon>
        <taxon>Bacillales</taxon>
        <taxon>Paenibacillaceae</taxon>
        <taxon>Paenibacillus</taxon>
    </lineage>
</organism>
<dbReference type="GO" id="GO:0003677">
    <property type="term" value="F:DNA binding"/>
    <property type="evidence" value="ECO:0007669"/>
    <property type="project" value="UniProtKB-KW"/>
</dbReference>
<dbReference type="Pfam" id="PF01381">
    <property type="entry name" value="HTH_3"/>
    <property type="match status" value="1"/>
</dbReference>
<dbReference type="InterPro" id="IPR001387">
    <property type="entry name" value="Cro/C1-type_HTH"/>
</dbReference>
<dbReference type="SUPFAM" id="SSF47413">
    <property type="entry name" value="lambda repressor-like DNA-binding domains"/>
    <property type="match status" value="1"/>
</dbReference>
<gene>
    <name evidence="5" type="ORF">B8V81_2881</name>
</gene>
<dbReference type="Proteomes" id="UP000234789">
    <property type="component" value="Unassembled WGS sequence"/>
</dbReference>
<evidence type="ECO:0000313" key="5">
    <source>
        <dbReference type="EMBL" id="PLT44450.1"/>
    </source>
</evidence>
<comment type="caution">
    <text evidence="5">The sequence shown here is derived from an EMBL/GenBank/DDBJ whole genome shotgun (WGS) entry which is preliminary data.</text>
</comment>
<dbReference type="PANTHER" id="PTHR46797:SF23">
    <property type="entry name" value="HTH-TYPE TRANSCRIPTIONAL REGULATOR SUTR"/>
    <property type="match status" value="1"/>
</dbReference>
<dbReference type="InterPro" id="IPR014710">
    <property type="entry name" value="RmlC-like_jellyroll"/>
</dbReference>
<accession>A0A2N5N289</accession>
<dbReference type="AlphaFoldDB" id="A0A2N5N289"/>
<dbReference type="EMBL" id="NFEZ01000004">
    <property type="protein sequence ID" value="PLT44450.1"/>
    <property type="molecule type" value="Genomic_DNA"/>
</dbReference>
<dbReference type="SMART" id="SM00530">
    <property type="entry name" value="HTH_XRE"/>
    <property type="match status" value="1"/>
</dbReference>